<dbReference type="PRINTS" id="PR01046">
    <property type="entry name" value="TRNASYNTHPRO"/>
</dbReference>
<dbReference type="InterPro" id="IPR004154">
    <property type="entry name" value="Anticodon-bd"/>
</dbReference>
<dbReference type="SUPFAM" id="SSF55681">
    <property type="entry name" value="Class II aaRS and biotin synthetases"/>
    <property type="match status" value="1"/>
</dbReference>
<evidence type="ECO:0000256" key="5">
    <source>
        <dbReference type="ARBA" id="ARBA00022741"/>
    </source>
</evidence>
<proteinExistence type="predicted"/>
<dbReference type="Pfam" id="PF00587">
    <property type="entry name" value="tRNA-synt_2b"/>
    <property type="match status" value="1"/>
</dbReference>
<keyword evidence="7" id="KW-0648">Protein biosynthesis</keyword>
<gene>
    <name evidence="12" type="ORF">HUT05_45045</name>
</gene>
<dbReference type="GO" id="GO:0002161">
    <property type="term" value="F:aminoacyl-tRNA deacylase activity"/>
    <property type="evidence" value="ECO:0007669"/>
    <property type="project" value="InterPro"/>
</dbReference>
<dbReference type="GO" id="GO:0006433">
    <property type="term" value="P:prolyl-tRNA aminoacylation"/>
    <property type="evidence" value="ECO:0007669"/>
    <property type="project" value="InterPro"/>
</dbReference>
<protein>
    <recommendedName>
        <fullName evidence="2">Proline--tRNA ligase</fullName>
        <ecNumber evidence="1">6.1.1.15</ecNumber>
    </recommendedName>
    <alternativeName>
        <fullName evidence="9">Prolyl-tRNA synthetase</fullName>
    </alternativeName>
</protein>
<dbReference type="AlphaFoldDB" id="A0A7H8TP48"/>
<keyword evidence="4 12" id="KW-0436">Ligase</keyword>
<sequence>MTATALYASRMWPPVRRGAGEATDSTLDLLYRLGLVARTGATGVHTLLPLGLRVHERMSAIARSAFEERGALTFAAPTLQSRALWEKTGRWQAYQAEGALLTVRSSSGEEMCLAPTSEEIAAATVGEHLRSFRDLPVRLFLSTSKFRDELSPRGGLMRGREFTMADAYTFDASTHGMRESVAFLNDACTAALTGMGLSGVFQARADGGAISAGPSTEHLVLSDAGQSTIVACDHCGNRGDGAVTPALPPPPPDAPVVNVIAFILTHPDGDIQPAAVAIRSDLKVSTRKVAAATGALRVALIEPQDLPGILGKEAGTLTPWDVAGSPDTLLLFDSSVAELDEFAISDGGDGLRSGLSWEGDRRLPALKVSGRGRDLAEAVDGSRCTRCPGTHRQVRAVEVAHVFELGTQYSQPMKLAFTDTAGRDAVPWMACSGIGITRCMQTAADLHRDHHGLRWKPGTGPADVHVTVLRADQAQMRERTDRLVQDLTARGLSLLVDDRPLAAGEKLRYARLLGLPHAAVLSPDRPDDEIEVINRWTGRTTITQTSHIPRMAAPG</sequence>
<dbReference type="PANTHER" id="PTHR42753">
    <property type="entry name" value="MITOCHONDRIAL RIBOSOME PROTEIN L39/PROLYL-TRNA LIGASE FAMILY MEMBER"/>
    <property type="match status" value="1"/>
</dbReference>
<dbReference type="GO" id="GO:0005524">
    <property type="term" value="F:ATP binding"/>
    <property type="evidence" value="ECO:0007669"/>
    <property type="project" value="UniProtKB-KW"/>
</dbReference>
<dbReference type="RefSeq" id="WP_176578514.1">
    <property type="nucleotide sequence ID" value="NZ_CBDRGH010000022.1"/>
</dbReference>
<dbReference type="InterPro" id="IPR007214">
    <property type="entry name" value="YbaK/aa-tRNA-synth-assoc-dom"/>
</dbReference>
<dbReference type="PANTHER" id="PTHR42753:SF2">
    <property type="entry name" value="PROLINE--TRNA LIGASE"/>
    <property type="match status" value="1"/>
</dbReference>
<keyword evidence="5" id="KW-0547">Nucleotide-binding</keyword>
<evidence type="ECO:0000256" key="8">
    <source>
        <dbReference type="ARBA" id="ARBA00023146"/>
    </source>
</evidence>
<dbReference type="GO" id="GO:0004827">
    <property type="term" value="F:proline-tRNA ligase activity"/>
    <property type="evidence" value="ECO:0007669"/>
    <property type="project" value="UniProtKB-EC"/>
</dbReference>
<dbReference type="InterPro" id="IPR036754">
    <property type="entry name" value="YbaK/aa-tRNA-synt-asso_dom_sf"/>
</dbReference>
<dbReference type="Pfam" id="PF04073">
    <property type="entry name" value="tRNA_edit"/>
    <property type="match status" value="1"/>
</dbReference>
<dbReference type="Proteomes" id="UP000509418">
    <property type="component" value="Chromosome"/>
</dbReference>
<keyword evidence="8" id="KW-0030">Aminoacyl-tRNA synthetase</keyword>
<evidence type="ECO:0000256" key="9">
    <source>
        <dbReference type="ARBA" id="ARBA00029731"/>
    </source>
</evidence>
<dbReference type="Gene3D" id="3.30.930.10">
    <property type="entry name" value="Bira Bifunctional Protein, Domain 2"/>
    <property type="match status" value="2"/>
</dbReference>
<evidence type="ECO:0000256" key="7">
    <source>
        <dbReference type="ARBA" id="ARBA00022917"/>
    </source>
</evidence>
<keyword evidence="6" id="KW-0067">ATP-binding</keyword>
<comment type="catalytic activity">
    <reaction evidence="10">
        <text>tRNA(Pro) + L-proline + ATP = L-prolyl-tRNA(Pro) + AMP + diphosphate</text>
        <dbReference type="Rhea" id="RHEA:14305"/>
        <dbReference type="Rhea" id="RHEA-COMP:9700"/>
        <dbReference type="Rhea" id="RHEA-COMP:9702"/>
        <dbReference type="ChEBI" id="CHEBI:30616"/>
        <dbReference type="ChEBI" id="CHEBI:33019"/>
        <dbReference type="ChEBI" id="CHEBI:60039"/>
        <dbReference type="ChEBI" id="CHEBI:78442"/>
        <dbReference type="ChEBI" id="CHEBI:78532"/>
        <dbReference type="ChEBI" id="CHEBI:456215"/>
        <dbReference type="EC" id="6.1.1.15"/>
    </reaction>
</comment>
<dbReference type="InterPro" id="IPR002314">
    <property type="entry name" value="aa-tRNA-synt_IIb"/>
</dbReference>
<evidence type="ECO:0000313" key="12">
    <source>
        <dbReference type="EMBL" id="QKZ23900.1"/>
    </source>
</evidence>
<evidence type="ECO:0000256" key="10">
    <source>
        <dbReference type="ARBA" id="ARBA00047671"/>
    </source>
</evidence>
<dbReference type="InterPro" id="IPR050062">
    <property type="entry name" value="Pro-tRNA_synthetase"/>
</dbReference>
<dbReference type="InterPro" id="IPR006195">
    <property type="entry name" value="aa-tRNA-synth_II"/>
</dbReference>
<dbReference type="Pfam" id="PF03129">
    <property type="entry name" value="HGTP_anticodon"/>
    <property type="match status" value="1"/>
</dbReference>
<evidence type="ECO:0000256" key="3">
    <source>
        <dbReference type="ARBA" id="ARBA00022490"/>
    </source>
</evidence>
<evidence type="ECO:0000256" key="4">
    <source>
        <dbReference type="ARBA" id="ARBA00022598"/>
    </source>
</evidence>
<evidence type="ECO:0000256" key="1">
    <source>
        <dbReference type="ARBA" id="ARBA00012831"/>
    </source>
</evidence>
<reference evidence="12 13" key="1">
    <citation type="submission" date="2020-06" db="EMBL/GenBank/DDBJ databases">
        <title>Genome mining for natural products.</title>
        <authorList>
            <person name="Zhang B."/>
            <person name="Shi J."/>
            <person name="Ge H."/>
        </authorList>
    </citation>
    <scope>NUCLEOTIDE SEQUENCE [LARGE SCALE GENOMIC DNA]</scope>
    <source>
        <strain evidence="12 13">NA02069</strain>
    </source>
</reference>
<dbReference type="Gene3D" id="3.90.960.10">
    <property type="entry name" value="YbaK/aminoacyl-tRNA synthetase-associated domain"/>
    <property type="match status" value="1"/>
</dbReference>
<evidence type="ECO:0000259" key="11">
    <source>
        <dbReference type="PROSITE" id="PS50862"/>
    </source>
</evidence>
<name>A0A7H8TP48_STRCX</name>
<evidence type="ECO:0000313" key="13">
    <source>
        <dbReference type="Proteomes" id="UP000509418"/>
    </source>
</evidence>
<dbReference type="PROSITE" id="PS50862">
    <property type="entry name" value="AA_TRNA_LIGASE_II"/>
    <property type="match status" value="1"/>
</dbReference>
<dbReference type="InterPro" id="IPR045864">
    <property type="entry name" value="aa-tRNA-synth_II/BPL/LPL"/>
</dbReference>
<keyword evidence="3" id="KW-0963">Cytoplasm</keyword>
<dbReference type="Gene3D" id="3.40.50.800">
    <property type="entry name" value="Anticodon-binding domain"/>
    <property type="match status" value="1"/>
</dbReference>
<organism evidence="12 13">
    <name type="scientific">Streptomyces chartreusis</name>
    <dbReference type="NCBI Taxonomy" id="1969"/>
    <lineage>
        <taxon>Bacteria</taxon>
        <taxon>Bacillati</taxon>
        <taxon>Actinomycetota</taxon>
        <taxon>Actinomycetes</taxon>
        <taxon>Kitasatosporales</taxon>
        <taxon>Streptomycetaceae</taxon>
        <taxon>Streptomyces</taxon>
    </lineage>
</organism>
<dbReference type="EMBL" id="CP056041">
    <property type="protein sequence ID" value="QKZ23900.1"/>
    <property type="molecule type" value="Genomic_DNA"/>
</dbReference>
<evidence type="ECO:0000256" key="2">
    <source>
        <dbReference type="ARBA" id="ARBA00019110"/>
    </source>
</evidence>
<dbReference type="SUPFAM" id="SSF55826">
    <property type="entry name" value="YbaK/ProRS associated domain"/>
    <property type="match status" value="1"/>
</dbReference>
<dbReference type="InterPro" id="IPR036621">
    <property type="entry name" value="Anticodon-bd_dom_sf"/>
</dbReference>
<keyword evidence="13" id="KW-1185">Reference proteome</keyword>
<accession>A0A7H8TP48</accession>
<dbReference type="GO" id="GO:0005829">
    <property type="term" value="C:cytosol"/>
    <property type="evidence" value="ECO:0007669"/>
    <property type="project" value="TreeGrafter"/>
</dbReference>
<dbReference type="InterPro" id="IPR002316">
    <property type="entry name" value="Pro-tRNA-ligase_IIa"/>
</dbReference>
<dbReference type="EC" id="6.1.1.15" evidence="1"/>
<dbReference type="SUPFAM" id="SSF52954">
    <property type="entry name" value="Class II aaRS ABD-related"/>
    <property type="match status" value="1"/>
</dbReference>
<evidence type="ECO:0000256" key="6">
    <source>
        <dbReference type="ARBA" id="ARBA00022840"/>
    </source>
</evidence>
<feature type="domain" description="Aminoacyl-transfer RNA synthetases class-II family profile" evidence="11">
    <location>
        <begin position="43"/>
        <end position="457"/>
    </location>
</feature>